<organism evidence="2 3">
    <name type="scientific">Algoriphagus formosus</name>
    <dbReference type="NCBI Taxonomy" id="2007308"/>
    <lineage>
        <taxon>Bacteria</taxon>
        <taxon>Pseudomonadati</taxon>
        <taxon>Bacteroidota</taxon>
        <taxon>Cytophagia</taxon>
        <taxon>Cytophagales</taxon>
        <taxon>Cyclobacteriaceae</taxon>
        <taxon>Algoriphagus</taxon>
    </lineage>
</organism>
<proteinExistence type="predicted"/>
<dbReference type="Pfam" id="PF00535">
    <property type="entry name" value="Glycos_transf_2"/>
    <property type="match status" value="1"/>
</dbReference>
<dbReference type="InterPro" id="IPR001173">
    <property type="entry name" value="Glyco_trans_2-like"/>
</dbReference>
<reference evidence="2 3" key="1">
    <citation type="submission" date="2019-03" db="EMBL/GenBank/DDBJ databases">
        <title>Algoriphagus aquimaris sp. nov., isolated form marine sediment in Pohang, Korea.</title>
        <authorList>
            <person name="Kim J."/>
            <person name="Yoon S.-H."/>
            <person name="Lee S.-S."/>
        </authorList>
    </citation>
    <scope>NUCLEOTIDE SEQUENCE [LARGE SCALE GENOMIC DNA]</scope>
    <source>
        <strain evidence="2 3">F21</strain>
    </source>
</reference>
<sequence length="373" mass="43600">MDYPNIQFSIIIPCYNHSKYLNDCFESIFRQSFKAWEAILVNDGSKDNSGEFAKELVKREPRVKYIYQENKGLSAARNTGMAAAKGEYLLFLDADDWLYPDCLRTYSNFLKKNPQSKLLRCGYVYWDHPNGRKYHTHNPGGNGLIYPTVLTQNIGPCHSILIRRDFAESLGGFDTSLKSCEDWDFWIRAGKMGVKIYSLAEVLVAYRYVPNSMSRNPQVMYQALTEVSQRAGKKDPRLPKDALFNQDYDLDYSEIQKKHFIRMLGVMLHQGKVQEAVGCYRKEKEKWNWKIIPGDWKGLSSYLSWAYFFEIKDIQELQKETFLHVEDFFIQLGYSKKEIKNLSRMVFAPQLKKMNHIRYGKVLGAVINRLLRF</sequence>
<dbReference type="Proteomes" id="UP000295438">
    <property type="component" value="Unassembled WGS sequence"/>
</dbReference>
<protein>
    <submittedName>
        <fullName evidence="2">Glycosyltransferase</fullName>
    </submittedName>
</protein>
<keyword evidence="3" id="KW-1185">Reference proteome</keyword>
<evidence type="ECO:0000259" key="1">
    <source>
        <dbReference type="Pfam" id="PF00535"/>
    </source>
</evidence>
<accession>A0A4R5UVS4</accession>
<dbReference type="RefSeq" id="WP_133391038.1">
    <property type="nucleotide sequence ID" value="NZ_SMUW01000035.1"/>
</dbReference>
<dbReference type="InterPro" id="IPR050834">
    <property type="entry name" value="Glycosyltransf_2"/>
</dbReference>
<dbReference type="SUPFAM" id="SSF53448">
    <property type="entry name" value="Nucleotide-diphospho-sugar transferases"/>
    <property type="match status" value="1"/>
</dbReference>
<comment type="caution">
    <text evidence="2">The sequence shown here is derived from an EMBL/GenBank/DDBJ whole genome shotgun (WGS) entry which is preliminary data.</text>
</comment>
<dbReference type="InterPro" id="IPR029044">
    <property type="entry name" value="Nucleotide-diphossugar_trans"/>
</dbReference>
<dbReference type="AlphaFoldDB" id="A0A4R5UVS4"/>
<gene>
    <name evidence="2" type="ORF">E1898_11975</name>
</gene>
<evidence type="ECO:0000313" key="2">
    <source>
        <dbReference type="EMBL" id="TDK43322.1"/>
    </source>
</evidence>
<feature type="domain" description="Glycosyltransferase 2-like" evidence="1">
    <location>
        <begin position="9"/>
        <end position="137"/>
    </location>
</feature>
<evidence type="ECO:0000313" key="3">
    <source>
        <dbReference type="Proteomes" id="UP000295438"/>
    </source>
</evidence>
<keyword evidence="2" id="KW-0808">Transferase</keyword>
<dbReference type="PANTHER" id="PTHR43685">
    <property type="entry name" value="GLYCOSYLTRANSFERASE"/>
    <property type="match status" value="1"/>
</dbReference>
<dbReference type="GO" id="GO:0016740">
    <property type="term" value="F:transferase activity"/>
    <property type="evidence" value="ECO:0007669"/>
    <property type="project" value="UniProtKB-KW"/>
</dbReference>
<dbReference type="Gene3D" id="3.90.550.10">
    <property type="entry name" value="Spore Coat Polysaccharide Biosynthesis Protein SpsA, Chain A"/>
    <property type="match status" value="1"/>
</dbReference>
<dbReference type="EMBL" id="SMUW01000035">
    <property type="protein sequence ID" value="TDK43322.1"/>
    <property type="molecule type" value="Genomic_DNA"/>
</dbReference>
<name>A0A4R5UVS4_9BACT</name>
<dbReference type="PANTHER" id="PTHR43685:SF2">
    <property type="entry name" value="GLYCOSYLTRANSFERASE 2-LIKE DOMAIN-CONTAINING PROTEIN"/>
    <property type="match status" value="1"/>
</dbReference>